<evidence type="ECO:0000313" key="1">
    <source>
        <dbReference type="EMBL" id="KAF3451849.1"/>
    </source>
</evidence>
<evidence type="ECO:0000313" key="2">
    <source>
        <dbReference type="Proteomes" id="UP000796880"/>
    </source>
</evidence>
<accession>A0A8K0MMX0</accession>
<dbReference type="AlphaFoldDB" id="A0A8K0MMX0"/>
<protein>
    <submittedName>
        <fullName evidence="1">Uncharacterized protein</fullName>
    </submittedName>
</protein>
<name>A0A8K0MMX0_9ROSA</name>
<keyword evidence="2" id="KW-1185">Reference proteome</keyword>
<proteinExistence type="predicted"/>
<dbReference type="EMBL" id="VOIH02000003">
    <property type="protein sequence ID" value="KAF3451849.1"/>
    <property type="molecule type" value="Genomic_DNA"/>
</dbReference>
<dbReference type="OrthoDB" id="1750606at2759"/>
<sequence>MSYSLVTKSSIICFRGVGIRDDFIISRGIWDQSIDIAHVIEDKPDVHTDIDKVHSKSYKTGVHTQCAKKRDAANRGRQHSLPHAYTLTALARRSSPIASPPMPLRLMHIVYILHQLHFDEDNDHYFDEVEVRGLVRDVHRMDNHAAKRPGPLVSISSSPIVEFEHIVKMICTLLVSGSVTFDPYRLVSNEVVQQYAHFMDMSIDDHTIKLFWIVMEKVYFRVMEWSPNWLMSDVCRWSLIELRVQWSLIELRVRAWLVSLIEASTDLSSVGDSCCKTVTDQWSQQSSSPFELFKLGSRFDSGVDLLGSVASNPAWEIEGIQPSVSVNKLGLDLLTSLNVGSTKLKNPSGNAEGKVKVVYNKGVFSMETIADIKHDSLGRNTIAMDCAGSMGAKMPNSLTNRKDTQTLLNIIGRSDHGPVNVSGGTMDPSLSSGAPKKFYFTEAVGGASPSELVSSKQSMPIRKAKFVSIQNFGILTDFARGIGIPLRIDNTMPTGNYGHFARILVNVDLTGFVPETLLLKMTNNYIEVDLYFESFPDFCNSYHSVGHSMVKRKSVIGKTHPKMGPHSNEKEYQAQFDSKQAPSLHVDSTTPSMPTFNAFEVLNTDVTLTHIEDMTHQYEAIPSNIADINKEMGIEVRSTSLDLGAAPSRTEFNTKLGKSVRITLKNVWTPAYHGTVPRPITSWADAFGNLDDEHGNDVDDIVEDN</sequence>
<gene>
    <name evidence="1" type="ORF">FNV43_RR07945</name>
</gene>
<dbReference type="Proteomes" id="UP000796880">
    <property type="component" value="Unassembled WGS sequence"/>
</dbReference>
<comment type="caution">
    <text evidence="1">The sequence shown here is derived from an EMBL/GenBank/DDBJ whole genome shotgun (WGS) entry which is preliminary data.</text>
</comment>
<organism evidence="1 2">
    <name type="scientific">Rhamnella rubrinervis</name>
    <dbReference type="NCBI Taxonomy" id="2594499"/>
    <lineage>
        <taxon>Eukaryota</taxon>
        <taxon>Viridiplantae</taxon>
        <taxon>Streptophyta</taxon>
        <taxon>Embryophyta</taxon>
        <taxon>Tracheophyta</taxon>
        <taxon>Spermatophyta</taxon>
        <taxon>Magnoliopsida</taxon>
        <taxon>eudicotyledons</taxon>
        <taxon>Gunneridae</taxon>
        <taxon>Pentapetalae</taxon>
        <taxon>rosids</taxon>
        <taxon>fabids</taxon>
        <taxon>Rosales</taxon>
        <taxon>Rhamnaceae</taxon>
        <taxon>rhamnoid group</taxon>
        <taxon>Rhamneae</taxon>
        <taxon>Rhamnella</taxon>
    </lineage>
</organism>
<reference evidence="1" key="1">
    <citation type="submission" date="2020-03" db="EMBL/GenBank/DDBJ databases">
        <title>A high-quality chromosome-level genome assembly of a woody plant with both climbing and erect habits, Rhamnella rubrinervis.</title>
        <authorList>
            <person name="Lu Z."/>
            <person name="Yang Y."/>
            <person name="Zhu X."/>
            <person name="Sun Y."/>
        </authorList>
    </citation>
    <scope>NUCLEOTIDE SEQUENCE</scope>
    <source>
        <strain evidence="1">BYM</strain>
        <tissue evidence="1">Leaf</tissue>
    </source>
</reference>